<keyword evidence="3" id="KW-1185">Reference proteome</keyword>
<gene>
    <name evidence="2" type="ORF">NSO95_14670</name>
</gene>
<feature type="signal peptide" evidence="1">
    <location>
        <begin position="1"/>
        <end position="21"/>
    </location>
</feature>
<comment type="caution">
    <text evidence="2">The sequence shown here is derived from an EMBL/GenBank/DDBJ whole genome shotgun (WGS) entry which is preliminary data.</text>
</comment>
<feature type="chain" id="PRO_5045681157" evidence="1">
    <location>
        <begin position="22"/>
        <end position="176"/>
    </location>
</feature>
<dbReference type="EMBL" id="JANKHH010000008">
    <property type="protein sequence ID" value="MCR2835190.1"/>
    <property type="molecule type" value="Genomic_DNA"/>
</dbReference>
<organism evidence="2 3">
    <name type="scientific">Parerythrobacter lacustris</name>
    <dbReference type="NCBI Taxonomy" id="2969984"/>
    <lineage>
        <taxon>Bacteria</taxon>
        <taxon>Pseudomonadati</taxon>
        <taxon>Pseudomonadota</taxon>
        <taxon>Alphaproteobacteria</taxon>
        <taxon>Sphingomonadales</taxon>
        <taxon>Erythrobacteraceae</taxon>
        <taxon>Parerythrobacter</taxon>
    </lineage>
</organism>
<name>A0ABT1XU40_9SPHN</name>
<reference evidence="2 3" key="1">
    <citation type="submission" date="2022-08" db="EMBL/GenBank/DDBJ databases">
        <title>Polyphasic taxonomy analysis of Qipengyuania sp.RS5-5.</title>
        <authorList>
            <person name="Xamxidin M."/>
            <person name="Wu M."/>
        </authorList>
    </citation>
    <scope>NUCLEOTIDE SEQUENCE [LARGE SCALE GENOMIC DNA]</scope>
    <source>
        <strain evidence="2 3">RS5-5</strain>
    </source>
</reference>
<dbReference type="Pfam" id="PF14352">
    <property type="entry name" value="DUF4402"/>
    <property type="match status" value="1"/>
</dbReference>
<evidence type="ECO:0000313" key="2">
    <source>
        <dbReference type="EMBL" id="MCR2835190.1"/>
    </source>
</evidence>
<dbReference type="InterPro" id="IPR025514">
    <property type="entry name" value="DUF4402"/>
</dbReference>
<proteinExistence type="predicted"/>
<evidence type="ECO:0000313" key="3">
    <source>
        <dbReference type="Proteomes" id="UP001206067"/>
    </source>
</evidence>
<sequence length="176" mass="18706">MQLSLAMAALALLVGSQPARADTPQLRVTPVNDLRFGSFAVMSDGYRVVRPDGSVQSSGIFSAGTSGTGPARFRVSYDRGNNGNRRLDLEIELRFAAAPVITQGGIVAELTQYQSDLPGYVNVAAGQPVTIRIPNCRARVCETTFNLGGRLDVERNYGGGTVVLPIPVDAVLISVR</sequence>
<evidence type="ECO:0000256" key="1">
    <source>
        <dbReference type="SAM" id="SignalP"/>
    </source>
</evidence>
<dbReference type="RefSeq" id="WP_257597082.1">
    <property type="nucleotide sequence ID" value="NZ_JANKHH010000008.1"/>
</dbReference>
<accession>A0ABT1XU40</accession>
<protein>
    <submittedName>
        <fullName evidence="2">DUF4402 domain-containing protein</fullName>
    </submittedName>
</protein>
<keyword evidence="1" id="KW-0732">Signal</keyword>
<dbReference type="Proteomes" id="UP001206067">
    <property type="component" value="Unassembled WGS sequence"/>
</dbReference>